<accession>A0A1E3X9T3</accession>
<dbReference type="EMBL" id="MAYW01000098">
    <property type="protein sequence ID" value="ODS31724.1"/>
    <property type="molecule type" value="Genomic_DNA"/>
</dbReference>
<comment type="caution">
    <text evidence="3">The sequence shown here is derived from an EMBL/GenBank/DDBJ whole genome shotgun (WGS) entry which is preliminary data.</text>
</comment>
<proteinExistence type="predicted"/>
<keyword evidence="2" id="KW-0812">Transmembrane</keyword>
<gene>
    <name evidence="3" type="ORF">SCARUB_03160</name>
</gene>
<evidence type="ECO:0000313" key="4">
    <source>
        <dbReference type="Proteomes" id="UP000094056"/>
    </source>
</evidence>
<feature type="transmembrane region" description="Helical" evidence="2">
    <location>
        <begin position="27"/>
        <end position="49"/>
    </location>
</feature>
<keyword evidence="2" id="KW-1133">Transmembrane helix</keyword>
<evidence type="ECO:0000256" key="1">
    <source>
        <dbReference type="SAM" id="MobiDB-lite"/>
    </source>
</evidence>
<dbReference type="Proteomes" id="UP000094056">
    <property type="component" value="Unassembled WGS sequence"/>
</dbReference>
<reference evidence="3 4" key="1">
    <citation type="submission" date="2016-07" db="EMBL/GenBank/DDBJ databases">
        <title>Draft genome of Scalindua rubra, obtained from a brine-seawater interface in the Red Sea, sheds light on salt adaptation in anammox bacteria.</title>
        <authorList>
            <person name="Speth D.R."/>
            <person name="Lagkouvardos I."/>
            <person name="Wang Y."/>
            <person name="Qian P.-Y."/>
            <person name="Dutilh B.E."/>
            <person name="Jetten M.S."/>
        </authorList>
    </citation>
    <scope>NUCLEOTIDE SEQUENCE [LARGE SCALE GENOMIC DNA]</scope>
    <source>
        <strain evidence="3">BSI-1</strain>
    </source>
</reference>
<sequence length="89" mass="10119">MEVKKSLNNEEVKTPGQVQDIRKKKTIIGANVIIMILISIAIFVFASYINDRNYYRFDFTASGKYTLSSKTKNTKKPRSTGFYNLTTGT</sequence>
<organism evidence="3 4">
    <name type="scientific">Candidatus Scalindua rubra</name>
    <dbReference type="NCBI Taxonomy" id="1872076"/>
    <lineage>
        <taxon>Bacteria</taxon>
        <taxon>Pseudomonadati</taxon>
        <taxon>Planctomycetota</taxon>
        <taxon>Candidatus Brocadiia</taxon>
        <taxon>Candidatus Brocadiales</taxon>
        <taxon>Candidatus Scalinduaceae</taxon>
        <taxon>Candidatus Scalindua</taxon>
    </lineage>
</organism>
<evidence type="ECO:0000256" key="2">
    <source>
        <dbReference type="SAM" id="Phobius"/>
    </source>
</evidence>
<feature type="region of interest" description="Disordered" evidence="1">
    <location>
        <begin position="69"/>
        <end position="89"/>
    </location>
</feature>
<name>A0A1E3X9T3_9BACT</name>
<protein>
    <submittedName>
        <fullName evidence="3">ABC transporter related protein</fullName>
    </submittedName>
</protein>
<evidence type="ECO:0000313" key="3">
    <source>
        <dbReference type="EMBL" id="ODS31724.1"/>
    </source>
</evidence>
<keyword evidence="2" id="KW-0472">Membrane</keyword>
<dbReference type="AlphaFoldDB" id="A0A1E3X9T3"/>